<feature type="compositionally biased region" description="Polar residues" evidence="1">
    <location>
        <begin position="198"/>
        <end position="226"/>
    </location>
</feature>
<dbReference type="AlphaFoldDB" id="A0A3S5FF08"/>
<name>A0A3S5FF08_9PLAT</name>
<protein>
    <submittedName>
        <fullName evidence="2">Uncharacterized protein</fullName>
    </submittedName>
</protein>
<comment type="caution">
    <text evidence="2">The sequence shown here is derived from an EMBL/GenBank/DDBJ whole genome shotgun (WGS) entry which is preliminary data.</text>
</comment>
<evidence type="ECO:0000313" key="2">
    <source>
        <dbReference type="EMBL" id="VEL28711.1"/>
    </source>
</evidence>
<dbReference type="EMBL" id="CAAALY010097132">
    <property type="protein sequence ID" value="VEL28711.1"/>
    <property type="molecule type" value="Genomic_DNA"/>
</dbReference>
<organism evidence="2 3">
    <name type="scientific">Protopolystoma xenopodis</name>
    <dbReference type="NCBI Taxonomy" id="117903"/>
    <lineage>
        <taxon>Eukaryota</taxon>
        <taxon>Metazoa</taxon>
        <taxon>Spiralia</taxon>
        <taxon>Lophotrochozoa</taxon>
        <taxon>Platyhelminthes</taxon>
        <taxon>Monogenea</taxon>
        <taxon>Polyopisthocotylea</taxon>
        <taxon>Polystomatidea</taxon>
        <taxon>Polystomatidae</taxon>
        <taxon>Protopolystoma</taxon>
    </lineage>
</organism>
<evidence type="ECO:0000256" key="1">
    <source>
        <dbReference type="SAM" id="MobiDB-lite"/>
    </source>
</evidence>
<keyword evidence="3" id="KW-1185">Reference proteome</keyword>
<accession>A0A3S5FF08</accession>
<feature type="region of interest" description="Disordered" evidence="1">
    <location>
        <begin position="192"/>
        <end position="227"/>
    </location>
</feature>
<proteinExistence type="predicted"/>
<gene>
    <name evidence="2" type="ORF">PXEA_LOCUS22151</name>
</gene>
<dbReference type="Proteomes" id="UP000784294">
    <property type="component" value="Unassembled WGS sequence"/>
</dbReference>
<sequence length="267" mass="28126">MSRWISTIDLSPFWNSLFIAPCSAYSYPCSGEISKAKGSNSGAYLACSGAPNETAAVSTAPLPDSKGSSLADPRISCISPQWLRALSDSGAACSRLREIQASMRTSLLRASGALSFLQATSTLAKEDQSFTSASEEVCSTSFRQNGRTTAADSAVGHSTFANVSQTSDNLVVNDQVDVLPSLLSKEECSKSVPVGLDSNHSQPGSRLKQLRQTSDNPSTKSQSVRNPNFEKMAAAFGCLEASLSDISSAVDQIVKVSPGHFPFSPSP</sequence>
<evidence type="ECO:0000313" key="3">
    <source>
        <dbReference type="Proteomes" id="UP000784294"/>
    </source>
</evidence>
<reference evidence="2" key="1">
    <citation type="submission" date="2018-11" db="EMBL/GenBank/DDBJ databases">
        <authorList>
            <consortium name="Pathogen Informatics"/>
        </authorList>
    </citation>
    <scope>NUCLEOTIDE SEQUENCE</scope>
</reference>